<evidence type="ECO:0000313" key="2">
    <source>
        <dbReference type="Proteomes" id="UP001642360"/>
    </source>
</evidence>
<protein>
    <submittedName>
        <fullName evidence="1">Uncharacterized protein</fullName>
    </submittedName>
</protein>
<comment type="caution">
    <text evidence="1">The sequence shown here is derived from an EMBL/GenBank/DDBJ whole genome shotgun (WGS) entry which is preliminary data.</text>
</comment>
<gene>
    <name evidence="1" type="ORF">ILEXP_LOCUS26118</name>
</gene>
<accession>A0ABC8SNK1</accession>
<organism evidence="1 2">
    <name type="scientific">Ilex paraguariensis</name>
    <name type="common">yerba mate</name>
    <dbReference type="NCBI Taxonomy" id="185542"/>
    <lineage>
        <taxon>Eukaryota</taxon>
        <taxon>Viridiplantae</taxon>
        <taxon>Streptophyta</taxon>
        <taxon>Embryophyta</taxon>
        <taxon>Tracheophyta</taxon>
        <taxon>Spermatophyta</taxon>
        <taxon>Magnoliopsida</taxon>
        <taxon>eudicotyledons</taxon>
        <taxon>Gunneridae</taxon>
        <taxon>Pentapetalae</taxon>
        <taxon>asterids</taxon>
        <taxon>campanulids</taxon>
        <taxon>Aquifoliales</taxon>
        <taxon>Aquifoliaceae</taxon>
        <taxon>Ilex</taxon>
    </lineage>
</organism>
<evidence type="ECO:0000313" key="1">
    <source>
        <dbReference type="EMBL" id="CAK9157556.1"/>
    </source>
</evidence>
<dbReference type="EMBL" id="CAUOFW020003025">
    <property type="protein sequence ID" value="CAK9157556.1"/>
    <property type="molecule type" value="Genomic_DNA"/>
</dbReference>
<dbReference type="Proteomes" id="UP001642360">
    <property type="component" value="Unassembled WGS sequence"/>
</dbReference>
<name>A0ABC8SNK1_9AQUA</name>
<dbReference type="AlphaFoldDB" id="A0ABC8SNK1"/>
<reference evidence="1 2" key="1">
    <citation type="submission" date="2024-02" db="EMBL/GenBank/DDBJ databases">
        <authorList>
            <person name="Vignale AGUSTIN F."/>
            <person name="Sosa J E."/>
            <person name="Modenutti C."/>
        </authorList>
    </citation>
    <scope>NUCLEOTIDE SEQUENCE [LARGE SCALE GENOMIC DNA]</scope>
</reference>
<sequence length="86" mass="9921">MILYKLRTAQYPNQRHNLFGVISISGNRTKWVITYKSDVSSSKNDIIGCWYKCFDDLLWGVNKDRGEVFLARDESGGASWWLCIGK</sequence>
<proteinExistence type="predicted"/>
<keyword evidence="2" id="KW-1185">Reference proteome</keyword>